<dbReference type="SUPFAM" id="SSF103506">
    <property type="entry name" value="Mitochondrial carrier"/>
    <property type="match status" value="1"/>
</dbReference>
<evidence type="ECO:0000256" key="7">
    <source>
        <dbReference type="ARBA" id="ARBA00023136"/>
    </source>
</evidence>
<dbReference type="PRINTS" id="PR00926">
    <property type="entry name" value="MITOCARRIER"/>
</dbReference>
<dbReference type="Gene3D" id="1.50.40.10">
    <property type="entry name" value="Mitochondrial carrier domain"/>
    <property type="match status" value="1"/>
</dbReference>
<feature type="signal peptide" evidence="10">
    <location>
        <begin position="1"/>
        <end position="21"/>
    </location>
</feature>
<dbReference type="Proteomes" id="UP000232323">
    <property type="component" value="Unassembled WGS sequence"/>
</dbReference>
<evidence type="ECO:0000313" key="11">
    <source>
        <dbReference type="EMBL" id="GAX79946.1"/>
    </source>
</evidence>
<dbReference type="InterPro" id="IPR050391">
    <property type="entry name" value="Mito_Metabolite_Transporter"/>
</dbReference>
<dbReference type="PANTHER" id="PTHR45618">
    <property type="entry name" value="MITOCHONDRIAL DICARBOXYLATE CARRIER-RELATED"/>
    <property type="match status" value="1"/>
</dbReference>
<evidence type="ECO:0000256" key="2">
    <source>
        <dbReference type="ARBA" id="ARBA00006375"/>
    </source>
</evidence>
<evidence type="ECO:0008006" key="13">
    <source>
        <dbReference type="Google" id="ProtNLM"/>
    </source>
</evidence>
<evidence type="ECO:0000256" key="4">
    <source>
        <dbReference type="ARBA" id="ARBA00022692"/>
    </source>
</evidence>
<proteinExistence type="inferred from homology"/>
<evidence type="ECO:0000256" key="6">
    <source>
        <dbReference type="ARBA" id="ARBA00022989"/>
    </source>
</evidence>
<dbReference type="InterPro" id="IPR002067">
    <property type="entry name" value="MCP"/>
</dbReference>
<dbReference type="InterPro" id="IPR018108">
    <property type="entry name" value="MCP_transmembrane"/>
</dbReference>
<keyword evidence="4 8" id="KW-0812">Transmembrane</keyword>
<evidence type="ECO:0000256" key="9">
    <source>
        <dbReference type="RuleBase" id="RU000488"/>
    </source>
</evidence>
<dbReference type="PROSITE" id="PS50920">
    <property type="entry name" value="SOLCAR"/>
    <property type="match status" value="3"/>
</dbReference>
<reference evidence="11 12" key="1">
    <citation type="submission" date="2017-08" db="EMBL/GenBank/DDBJ databases">
        <title>Acidophilic green algal genome provides insights into adaptation to an acidic environment.</title>
        <authorList>
            <person name="Hirooka S."/>
            <person name="Hirose Y."/>
            <person name="Kanesaki Y."/>
            <person name="Higuchi S."/>
            <person name="Fujiwara T."/>
            <person name="Onuma R."/>
            <person name="Era A."/>
            <person name="Ohbayashi R."/>
            <person name="Uzuka A."/>
            <person name="Nozaki H."/>
            <person name="Yoshikawa H."/>
            <person name="Miyagishima S.Y."/>
        </authorList>
    </citation>
    <scope>NUCLEOTIDE SEQUENCE [LARGE SCALE GENOMIC DNA]</scope>
    <source>
        <strain evidence="11 12">NIES-2499</strain>
    </source>
</reference>
<gene>
    <name evidence="11" type="ORF">CEUSTIGMA_g7385.t1</name>
</gene>
<dbReference type="AlphaFoldDB" id="A0A250XA75"/>
<dbReference type="EMBL" id="BEGY01000047">
    <property type="protein sequence ID" value="GAX79946.1"/>
    <property type="molecule type" value="Genomic_DNA"/>
</dbReference>
<organism evidence="11 12">
    <name type="scientific">Chlamydomonas eustigma</name>
    <dbReference type="NCBI Taxonomy" id="1157962"/>
    <lineage>
        <taxon>Eukaryota</taxon>
        <taxon>Viridiplantae</taxon>
        <taxon>Chlorophyta</taxon>
        <taxon>core chlorophytes</taxon>
        <taxon>Chlorophyceae</taxon>
        <taxon>CS clade</taxon>
        <taxon>Chlamydomonadales</taxon>
        <taxon>Chlamydomonadaceae</taxon>
        <taxon>Chlamydomonas</taxon>
    </lineage>
</organism>
<feature type="repeat" description="Solcar" evidence="8">
    <location>
        <begin position="258"/>
        <end position="345"/>
    </location>
</feature>
<protein>
    <recommendedName>
        <fullName evidence="13">Mitochondrial uncoupling protein 4</fullName>
    </recommendedName>
</protein>
<keyword evidence="5" id="KW-0677">Repeat</keyword>
<accession>A0A250XA75</accession>
<keyword evidence="3 9" id="KW-0813">Transport</keyword>
<keyword evidence="12" id="KW-1185">Reference proteome</keyword>
<feature type="chain" id="PRO_5012400095" description="Mitochondrial uncoupling protein 4" evidence="10">
    <location>
        <begin position="22"/>
        <end position="351"/>
    </location>
</feature>
<evidence type="ECO:0000256" key="10">
    <source>
        <dbReference type="SAM" id="SignalP"/>
    </source>
</evidence>
<dbReference type="Pfam" id="PF00153">
    <property type="entry name" value="Mito_carr"/>
    <property type="match status" value="3"/>
</dbReference>
<comment type="subcellular location">
    <subcellularLocation>
        <location evidence="1">Membrane</location>
        <topology evidence="1">Multi-pass membrane protein</topology>
    </subcellularLocation>
</comment>
<evidence type="ECO:0000256" key="8">
    <source>
        <dbReference type="PROSITE-ProRule" id="PRU00282"/>
    </source>
</evidence>
<evidence type="ECO:0000256" key="3">
    <source>
        <dbReference type="ARBA" id="ARBA00022448"/>
    </source>
</evidence>
<keyword evidence="10" id="KW-0732">Signal</keyword>
<evidence type="ECO:0000313" key="12">
    <source>
        <dbReference type="Proteomes" id="UP000232323"/>
    </source>
</evidence>
<dbReference type="InterPro" id="IPR023395">
    <property type="entry name" value="MCP_dom_sf"/>
</dbReference>
<comment type="caution">
    <text evidence="11">The sequence shown here is derived from an EMBL/GenBank/DDBJ whole genome shotgun (WGS) entry which is preliminary data.</text>
</comment>
<keyword evidence="7 8" id="KW-0472">Membrane</keyword>
<dbReference type="GO" id="GO:0055085">
    <property type="term" value="P:transmembrane transport"/>
    <property type="evidence" value="ECO:0007669"/>
    <property type="project" value="InterPro"/>
</dbReference>
<feature type="repeat" description="Solcar" evidence="8">
    <location>
        <begin position="9"/>
        <end position="100"/>
    </location>
</feature>
<evidence type="ECO:0000256" key="5">
    <source>
        <dbReference type="ARBA" id="ARBA00022737"/>
    </source>
</evidence>
<dbReference type="GO" id="GO:0016020">
    <property type="term" value="C:membrane"/>
    <property type="evidence" value="ECO:0007669"/>
    <property type="project" value="UniProtKB-SubCell"/>
</dbReference>
<keyword evidence="6" id="KW-1133">Transmembrane helix</keyword>
<name>A0A250XA75_9CHLO</name>
<evidence type="ECO:0000256" key="1">
    <source>
        <dbReference type="ARBA" id="ARBA00004141"/>
    </source>
</evidence>
<comment type="similarity">
    <text evidence="2 9">Belongs to the mitochondrial carrier (TC 2.A.29) family.</text>
</comment>
<sequence length="351" mass="38188">MEPYQAFWIKLALTGLSASVAETCTYPIDVVKTRLQLQGQQPSRQQPLKVGRSLNALKVATQVIHREGVKGMYSGLTPAIVRHIFYSGTRITTYEYLRSSWQRTASRSMQEAASEFSSSSSSGENLEVAEGTGTKAYIAPAASVKNKASSLPSDVGLLPKLLMGLTAGAVGQLVAVPADLVKVRFQADCRAVASGFIQQHRYKGMVHALQNIVSQEGWSGLWKGGIPAVQRAALVNLGELATYDQAKQAILSSGYLPDGVAVHAASSCVSGFVATVLSTPADVIKTRLMSQDMKQPMYRGAMDCLLQSVRREGILSLYKGFFPTWLRLGPWQLVFWLSYERSRMVAGLESF</sequence>
<dbReference type="OrthoDB" id="756301at2759"/>
<feature type="repeat" description="Solcar" evidence="8">
    <location>
        <begin position="155"/>
        <end position="249"/>
    </location>
</feature>